<evidence type="ECO:0000256" key="1">
    <source>
        <dbReference type="SAM" id="Phobius"/>
    </source>
</evidence>
<evidence type="ECO:0000313" key="3">
    <source>
        <dbReference type="Proteomes" id="UP000597762"/>
    </source>
</evidence>
<feature type="transmembrane region" description="Helical" evidence="1">
    <location>
        <begin position="274"/>
        <end position="294"/>
    </location>
</feature>
<dbReference type="EMBL" id="CAHIKZ030000425">
    <property type="protein sequence ID" value="CAE1173669.1"/>
    <property type="molecule type" value="Genomic_DNA"/>
</dbReference>
<reference evidence="2" key="1">
    <citation type="submission" date="2021-01" db="EMBL/GenBank/DDBJ databases">
        <authorList>
            <person name="Li R."/>
            <person name="Bekaert M."/>
        </authorList>
    </citation>
    <scope>NUCLEOTIDE SEQUENCE</scope>
    <source>
        <strain evidence="2">Farmed</strain>
    </source>
</reference>
<sequence>MPKFVHEGGNGGLCLFHYVSFQFFLPIIYFFIHSVISFFFHFTPFFNYFPFFIYSFFLPYFFLSSIPYFSFYNFTSFLHYVSFPFCLPKFILLSILYFFPFDYLFFIFLSIFQHHLFLQPICNFHFSILIFFFRRVSLPFFIPFSIFRLIRIFISFSFLFIFISVPFSIRSFILSSFFTPSFIRFTSFILSSTFSYQRHVNYSFSLIYFFPSIFYSVSFSSFLFSFSDRSPTLSFSLSFFLLILLFSGIPNVFIYSLLNLFIHRIGIFIIQFHYFFLCDSSPFFLLPYSLIHSIF</sequence>
<feature type="transmembrane region" description="Helical" evidence="1">
    <location>
        <begin position="146"/>
        <end position="167"/>
    </location>
</feature>
<comment type="caution">
    <text evidence="2">The sequence shown here is derived from an EMBL/GenBank/DDBJ whole genome shotgun (WGS) entry which is preliminary data.</text>
</comment>
<keyword evidence="1" id="KW-0812">Transmembrane</keyword>
<feature type="transmembrane region" description="Helical" evidence="1">
    <location>
        <begin position="239"/>
        <end position="262"/>
    </location>
</feature>
<feature type="transmembrane region" description="Helical" evidence="1">
    <location>
        <begin position="206"/>
        <end position="227"/>
    </location>
</feature>
<feature type="transmembrane region" description="Helical" evidence="1">
    <location>
        <begin position="173"/>
        <end position="194"/>
    </location>
</feature>
<keyword evidence="1" id="KW-0472">Membrane</keyword>
<feature type="transmembrane region" description="Helical" evidence="1">
    <location>
        <begin position="90"/>
        <end position="111"/>
    </location>
</feature>
<accession>A0A812B794</accession>
<name>A0A812B794_ACAPH</name>
<feature type="transmembrane region" description="Helical" evidence="1">
    <location>
        <begin position="21"/>
        <end position="42"/>
    </location>
</feature>
<evidence type="ECO:0000313" key="2">
    <source>
        <dbReference type="EMBL" id="CAE1173669.1"/>
    </source>
</evidence>
<protein>
    <submittedName>
        <fullName evidence="2">Uncharacterized protein</fullName>
    </submittedName>
</protein>
<keyword evidence="1" id="KW-1133">Transmembrane helix</keyword>
<dbReference type="Proteomes" id="UP000597762">
    <property type="component" value="Unassembled WGS sequence"/>
</dbReference>
<keyword evidence="3" id="KW-1185">Reference proteome</keyword>
<dbReference type="AlphaFoldDB" id="A0A812B794"/>
<gene>
    <name evidence="2" type="ORF">SPHA_12767</name>
</gene>
<feature type="transmembrane region" description="Helical" evidence="1">
    <location>
        <begin position="48"/>
        <end position="69"/>
    </location>
</feature>
<proteinExistence type="predicted"/>
<feature type="transmembrane region" description="Helical" evidence="1">
    <location>
        <begin position="117"/>
        <end position="134"/>
    </location>
</feature>
<organism evidence="2 3">
    <name type="scientific">Acanthosepion pharaonis</name>
    <name type="common">Pharaoh cuttlefish</name>
    <name type="synonym">Sepia pharaonis</name>
    <dbReference type="NCBI Taxonomy" id="158019"/>
    <lineage>
        <taxon>Eukaryota</taxon>
        <taxon>Metazoa</taxon>
        <taxon>Spiralia</taxon>
        <taxon>Lophotrochozoa</taxon>
        <taxon>Mollusca</taxon>
        <taxon>Cephalopoda</taxon>
        <taxon>Coleoidea</taxon>
        <taxon>Decapodiformes</taxon>
        <taxon>Sepiida</taxon>
        <taxon>Sepiina</taxon>
        <taxon>Sepiidae</taxon>
        <taxon>Acanthosepion</taxon>
    </lineage>
</organism>